<dbReference type="InterPro" id="IPR029030">
    <property type="entry name" value="Caspase-like_dom_sf"/>
</dbReference>
<dbReference type="InterPro" id="IPR001309">
    <property type="entry name" value="Pept_C14_p20"/>
</dbReference>
<dbReference type="Gene3D" id="3.40.50.1460">
    <property type="match status" value="1"/>
</dbReference>
<dbReference type="AlphaFoldDB" id="A0A450TR61"/>
<dbReference type="Pfam" id="PF00656">
    <property type="entry name" value="Peptidase_C14"/>
    <property type="match status" value="1"/>
</dbReference>
<feature type="domain" description="Caspase family p20" evidence="2">
    <location>
        <begin position="69"/>
        <end position="143"/>
    </location>
</feature>
<accession>A0A450TR61</accession>
<protein>
    <submittedName>
        <fullName evidence="3">Caspase domain-containing protein</fullName>
    </submittedName>
</protein>
<dbReference type="GO" id="GO:0004197">
    <property type="term" value="F:cysteine-type endopeptidase activity"/>
    <property type="evidence" value="ECO:0007669"/>
    <property type="project" value="InterPro"/>
</dbReference>
<evidence type="ECO:0000256" key="1">
    <source>
        <dbReference type="SAM" id="Phobius"/>
    </source>
</evidence>
<keyword evidence="1" id="KW-1133">Transmembrane helix</keyword>
<keyword evidence="1" id="KW-0472">Membrane</keyword>
<reference evidence="3" key="1">
    <citation type="submission" date="2019-02" db="EMBL/GenBank/DDBJ databases">
        <authorList>
            <person name="Gruber-Vodicka R. H."/>
            <person name="Seah K. B. B."/>
        </authorList>
    </citation>
    <scope>NUCLEOTIDE SEQUENCE</scope>
    <source>
        <strain evidence="3">BECK_BZ131</strain>
    </source>
</reference>
<dbReference type="GO" id="GO:0006508">
    <property type="term" value="P:proteolysis"/>
    <property type="evidence" value="ECO:0007669"/>
    <property type="project" value="InterPro"/>
</dbReference>
<dbReference type="SUPFAM" id="SSF52129">
    <property type="entry name" value="Caspase-like"/>
    <property type="match status" value="1"/>
</dbReference>
<feature type="transmembrane region" description="Helical" evidence="1">
    <location>
        <begin position="14"/>
        <end position="32"/>
    </location>
</feature>
<evidence type="ECO:0000259" key="2">
    <source>
        <dbReference type="PROSITE" id="PS50208"/>
    </source>
</evidence>
<keyword evidence="1" id="KW-0812">Transmembrane</keyword>
<gene>
    <name evidence="3" type="ORF">BECKFW1821C_GA0114237_102418</name>
</gene>
<organism evidence="3">
    <name type="scientific">Candidatus Kentrum sp. FW</name>
    <dbReference type="NCBI Taxonomy" id="2126338"/>
    <lineage>
        <taxon>Bacteria</taxon>
        <taxon>Pseudomonadati</taxon>
        <taxon>Pseudomonadota</taxon>
        <taxon>Gammaproteobacteria</taxon>
        <taxon>Candidatus Kentrum</taxon>
    </lineage>
</organism>
<proteinExistence type="predicted"/>
<evidence type="ECO:0000313" key="3">
    <source>
        <dbReference type="EMBL" id="VFJ70632.1"/>
    </source>
</evidence>
<name>A0A450TR61_9GAMM</name>
<dbReference type="EMBL" id="CAADFE010000024">
    <property type="protein sequence ID" value="VFJ70632.1"/>
    <property type="molecule type" value="Genomic_DNA"/>
</dbReference>
<dbReference type="PROSITE" id="PS50208">
    <property type="entry name" value="CASPASE_P20"/>
    <property type="match status" value="1"/>
</dbReference>
<sequence>MNIRYRLLIRLRRVVIPVMAIVVVLMGLGFVVQDVASASRGVVRVELKANERPGAPGAGEVELYGSSHALVIGIDAYNAGWPRLSNAVRDAELVAEALKGQGFSVTLERNLDSRALKDTFERFFTFKGDAPQARLFVWFAGHGHTLREKHRKRGQVFPFSRTVPTELH</sequence>
<dbReference type="InterPro" id="IPR011600">
    <property type="entry name" value="Pept_C14_caspase"/>
</dbReference>